<dbReference type="FunFam" id="3.40.50.300:FF:000042">
    <property type="entry name" value="Maltose/maltodextrin ABC transporter, ATP-binding protein"/>
    <property type="match status" value="1"/>
</dbReference>
<evidence type="ECO:0000313" key="8">
    <source>
        <dbReference type="Proteomes" id="UP001205843"/>
    </source>
</evidence>
<keyword evidence="3" id="KW-0547">Nucleotide-binding</keyword>
<dbReference type="AlphaFoldDB" id="A0AAE3G269"/>
<dbReference type="InterPro" id="IPR003593">
    <property type="entry name" value="AAA+_ATPase"/>
</dbReference>
<dbReference type="InterPro" id="IPR013611">
    <property type="entry name" value="Transp-assoc_OB_typ2"/>
</dbReference>
<dbReference type="Gene3D" id="2.40.50.140">
    <property type="entry name" value="Nucleic acid-binding proteins"/>
    <property type="match status" value="1"/>
</dbReference>
<organism evidence="7 8">
    <name type="scientific">Natronocella acetinitrilica</name>
    <dbReference type="NCBI Taxonomy" id="414046"/>
    <lineage>
        <taxon>Bacteria</taxon>
        <taxon>Pseudomonadati</taxon>
        <taxon>Pseudomonadota</taxon>
        <taxon>Gammaproteobacteria</taxon>
        <taxon>Chromatiales</taxon>
        <taxon>Ectothiorhodospiraceae</taxon>
        <taxon>Natronocella</taxon>
    </lineage>
</organism>
<dbReference type="GO" id="GO:0016887">
    <property type="term" value="F:ATP hydrolysis activity"/>
    <property type="evidence" value="ECO:0007669"/>
    <property type="project" value="InterPro"/>
</dbReference>
<protein>
    <submittedName>
        <fullName evidence="7">Glycerol transport system ATP-binding protein</fullName>
    </submittedName>
</protein>
<dbReference type="GO" id="GO:0005524">
    <property type="term" value="F:ATP binding"/>
    <property type="evidence" value="ECO:0007669"/>
    <property type="project" value="UniProtKB-KW"/>
</dbReference>
<dbReference type="SUPFAM" id="SSF50331">
    <property type="entry name" value="MOP-like"/>
    <property type="match status" value="1"/>
</dbReference>
<evidence type="ECO:0000256" key="3">
    <source>
        <dbReference type="ARBA" id="ARBA00022741"/>
    </source>
</evidence>
<dbReference type="Pfam" id="PF08402">
    <property type="entry name" value="TOBE_2"/>
    <property type="match status" value="1"/>
</dbReference>
<dbReference type="Pfam" id="PF00005">
    <property type="entry name" value="ABC_tran"/>
    <property type="match status" value="1"/>
</dbReference>
<evidence type="ECO:0000313" key="7">
    <source>
        <dbReference type="EMBL" id="MCP1673078.1"/>
    </source>
</evidence>
<keyword evidence="1" id="KW-0813">Transport</keyword>
<evidence type="ECO:0000259" key="6">
    <source>
        <dbReference type="PROSITE" id="PS50893"/>
    </source>
</evidence>
<evidence type="ECO:0000256" key="4">
    <source>
        <dbReference type="ARBA" id="ARBA00022840"/>
    </source>
</evidence>
<proteinExistence type="predicted"/>
<dbReference type="GO" id="GO:0055052">
    <property type="term" value="C:ATP-binding cassette (ABC) transporter complex, substrate-binding subunit-containing"/>
    <property type="evidence" value="ECO:0007669"/>
    <property type="project" value="TreeGrafter"/>
</dbReference>
<reference evidence="7" key="1">
    <citation type="submission" date="2022-03" db="EMBL/GenBank/DDBJ databases">
        <title>Genomic Encyclopedia of Type Strains, Phase III (KMG-III): the genomes of soil and plant-associated and newly described type strains.</title>
        <authorList>
            <person name="Whitman W."/>
        </authorList>
    </citation>
    <scope>NUCLEOTIDE SEQUENCE</scope>
    <source>
        <strain evidence="7">ANL 6-2</strain>
    </source>
</reference>
<dbReference type="PANTHER" id="PTHR43875:SF14">
    <property type="entry name" value="ABC TRANSPORTER ATP-BINDING PROTEIN"/>
    <property type="match status" value="1"/>
</dbReference>
<dbReference type="InterPro" id="IPR027417">
    <property type="entry name" value="P-loop_NTPase"/>
</dbReference>
<dbReference type="InterPro" id="IPR015853">
    <property type="entry name" value="ABC_transpr_FbpC"/>
</dbReference>
<dbReference type="RefSeq" id="WP_253472823.1">
    <property type="nucleotide sequence ID" value="NZ_JALJXV010000001.1"/>
</dbReference>
<dbReference type="EMBL" id="JALJXV010000001">
    <property type="protein sequence ID" value="MCP1673078.1"/>
    <property type="molecule type" value="Genomic_DNA"/>
</dbReference>
<dbReference type="InterPro" id="IPR003439">
    <property type="entry name" value="ABC_transporter-like_ATP-bd"/>
</dbReference>
<name>A0AAE3G269_9GAMM</name>
<evidence type="ECO:0000256" key="2">
    <source>
        <dbReference type="ARBA" id="ARBA00022475"/>
    </source>
</evidence>
<gene>
    <name evidence="7" type="ORF">J2T57_000170</name>
</gene>
<dbReference type="PANTHER" id="PTHR43875">
    <property type="entry name" value="MALTODEXTRIN IMPORT ATP-BINDING PROTEIN MSMX"/>
    <property type="match status" value="1"/>
</dbReference>
<dbReference type="SMART" id="SM00382">
    <property type="entry name" value="AAA"/>
    <property type="match status" value="1"/>
</dbReference>
<dbReference type="InterPro" id="IPR008995">
    <property type="entry name" value="Mo/tungstate-bd_C_term_dom"/>
</dbReference>
<dbReference type="SUPFAM" id="SSF52540">
    <property type="entry name" value="P-loop containing nucleoside triphosphate hydrolases"/>
    <property type="match status" value="1"/>
</dbReference>
<dbReference type="Gene3D" id="2.40.50.100">
    <property type="match status" value="1"/>
</dbReference>
<accession>A0AAE3G269</accession>
<keyword evidence="2" id="KW-1003">Cell membrane</keyword>
<feature type="domain" description="ABC transporter" evidence="6">
    <location>
        <begin position="4"/>
        <end position="241"/>
    </location>
</feature>
<dbReference type="PROSITE" id="PS50893">
    <property type="entry name" value="ABC_TRANSPORTER_2"/>
    <property type="match status" value="1"/>
</dbReference>
<dbReference type="InterPro" id="IPR047641">
    <property type="entry name" value="ABC_transpr_MalK/UgpC-like"/>
</dbReference>
<dbReference type="GO" id="GO:0015408">
    <property type="term" value="F:ABC-type ferric iron transporter activity"/>
    <property type="evidence" value="ECO:0007669"/>
    <property type="project" value="InterPro"/>
</dbReference>
<dbReference type="CDD" id="cd03259">
    <property type="entry name" value="ABC_Carb_Solutes_like"/>
    <property type="match status" value="1"/>
</dbReference>
<evidence type="ECO:0000256" key="5">
    <source>
        <dbReference type="ARBA" id="ARBA00023136"/>
    </source>
</evidence>
<dbReference type="InterPro" id="IPR012340">
    <property type="entry name" value="NA-bd_OB-fold"/>
</dbReference>
<keyword evidence="8" id="KW-1185">Reference proteome</keyword>
<keyword evidence="5" id="KW-0472">Membrane</keyword>
<evidence type="ECO:0000256" key="1">
    <source>
        <dbReference type="ARBA" id="ARBA00022448"/>
    </source>
</evidence>
<dbReference type="Gene3D" id="3.40.50.300">
    <property type="entry name" value="P-loop containing nucleotide triphosphate hydrolases"/>
    <property type="match status" value="1"/>
</dbReference>
<dbReference type="Proteomes" id="UP001205843">
    <property type="component" value="Unassembled WGS sequence"/>
</dbReference>
<sequence length="362" mass="40034">MARIAFQTLAHSYVPQPTGEEDYALKPMEHTWDDGGAYALLGPSGCGKTTLLNITSGLLRPSEGRVLFDGRDVTPLEPQERNIAQVFQFPVIYDTMTVYDNLAFPLRNRKTPAPKIRKRVEAVAEMLELNHLLARRAKNLGADEKQLISMGRGLVRDDVSAILFDEPLTVIDPHLKWVLRRKLREIHSEFGHTLIYVTHDQTEALTFADQVVVMTEGRVLQTGSPQALFERPEHTFVGYFIGSPGMNIVPVEASGDRLTIGERTLPVDAARVRTALAKGGQLELGIRPEFLQLAEGSGDSLVPATLERIDDLGNYSLATVNLEGRQLVVKAPEDQQGTPGDRVSLHFPEHGTHLYCNGALVE</sequence>
<comment type="caution">
    <text evidence="7">The sequence shown here is derived from an EMBL/GenBank/DDBJ whole genome shotgun (WGS) entry which is preliminary data.</text>
</comment>
<keyword evidence="4 7" id="KW-0067">ATP-binding</keyword>